<evidence type="ECO:0000313" key="2">
    <source>
        <dbReference type="Proteomes" id="UP001162501"/>
    </source>
</evidence>
<gene>
    <name evidence="1" type="ORF">MRATA1EN3_LOCUS11863</name>
</gene>
<evidence type="ECO:0000313" key="1">
    <source>
        <dbReference type="EMBL" id="CAI9700650.1"/>
    </source>
</evidence>
<protein>
    <submittedName>
        <fullName evidence="1">Uncharacterized protein</fullName>
    </submittedName>
</protein>
<accession>A0ACB0EJ09</accession>
<dbReference type="Proteomes" id="UP001162501">
    <property type="component" value="Chromosome 21"/>
</dbReference>
<organism evidence="1 2">
    <name type="scientific">Rangifer tarandus platyrhynchus</name>
    <name type="common">Svalbard reindeer</name>
    <dbReference type="NCBI Taxonomy" id="3082113"/>
    <lineage>
        <taxon>Eukaryota</taxon>
        <taxon>Metazoa</taxon>
        <taxon>Chordata</taxon>
        <taxon>Craniata</taxon>
        <taxon>Vertebrata</taxon>
        <taxon>Euteleostomi</taxon>
        <taxon>Mammalia</taxon>
        <taxon>Eutheria</taxon>
        <taxon>Laurasiatheria</taxon>
        <taxon>Artiodactyla</taxon>
        <taxon>Ruminantia</taxon>
        <taxon>Pecora</taxon>
        <taxon>Cervidae</taxon>
        <taxon>Odocoileinae</taxon>
        <taxon>Rangifer</taxon>
    </lineage>
</organism>
<reference evidence="1" key="1">
    <citation type="submission" date="2023-05" db="EMBL/GenBank/DDBJ databases">
        <authorList>
            <consortium name="ELIXIR-Norway"/>
        </authorList>
    </citation>
    <scope>NUCLEOTIDE SEQUENCE</scope>
</reference>
<name>A0ACB0EJ09_RANTA</name>
<sequence length="160" mass="17055">MGCGERICLLFAISGQTVTWAPGFPPGNRGEGERESRRSPLPPGNSAAVSPGQAQAYSLLGLQPLIEGNRQGFGCKRGPRRTREAKGGRSDEGPPLRRWNRRQGEEELIPGAHQAAPPARYLVLVLASSPGSVSAPPPWFRAALPPGRLLGGRYATCHAQ</sequence>
<proteinExistence type="predicted"/>
<dbReference type="EMBL" id="OX596105">
    <property type="protein sequence ID" value="CAI9700650.1"/>
    <property type="molecule type" value="Genomic_DNA"/>
</dbReference>